<dbReference type="OrthoDB" id="1451982at2"/>
<keyword evidence="1" id="KW-0812">Transmembrane</keyword>
<proteinExistence type="predicted"/>
<dbReference type="KEGG" id="spon:HME9304_01578"/>
<organism evidence="2 3">
    <name type="scientific">Flagellimonas maritima</name>
    <dbReference type="NCBI Taxonomy" id="1383885"/>
    <lineage>
        <taxon>Bacteria</taxon>
        <taxon>Pseudomonadati</taxon>
        <taxon>Bacteroidota</taxon>
        <taxon>Flavobacteriia</taxon>
        <taxon>Flavobacteriales</taxon>
        <taxon>Flavobacteriaceae</taxon>
        <taxon>Flagellimonas</taxon>
    </lineage>
</organism>
<gene>
    <name evidence="2" type="ORF">HME9304_01578</name>
</gene>
<feature type="transmembrane region" description="Helical" evidence="1">
    <location>
        <begin position="7"/>
        <end position="28"/>
    </location>
</feature>
<name>A0A2Z4LRQ5_9FLAO</name>
<dbReference type="RefSeq" id="WP_112378041.1">
    <property type="nucleotide sequence ID" value="NZ_CP030104.1"/>
</dbReference>
<dbReference type="InterPro" id="IPR046166">
    <property type="entry name" value="DUF6168"/>
</dbReference>
<evidence type="ECO:0000256" key="1">
    <source>
        <dbReference type="SAM" id="Phobius"/>
    </source>
</evidence>
<dbReference type="Proteomes" id="UP000248536">
    <property type="component" value="Chromosome"/>
</dbReference>
<keyword evidence="1" id="KW-1133">Transmembrane helix</keyword>
<reference evidence="2 3" key="1">
    <citation type="submission" date="2018-06" db="EMBL/GenBank/DDBJ databases">
        <title>Spongiibacterium sp. HME9304 Genome sequencing and assembly.</title>
        <authorList>
            <person name="Kang H."/>
            <person name="Kim H."/>
            <person name="Joh K."/>
        </authorList>
    </citation>
    <scope>NUCLEOTIDE SEQUENCE [LARGE SCALE GENOMIC DNA]</scope>
    <source>
        <strain evidence="2 3">HME9304</strain>
    </source>
</reference>
<feature type="transmembrane region" description="Helical" evidence="1">
    <location>
        <begin position="40"/>
        <end position="60"/>
    </location>
</feature>
<feature type="transmembrane region" description="Helical" evidence="1">
    <location>
        <begin position="72"/>
        <end position="92"/>
    </location>
</feature>
<feature type="transmembrane region" description="Helical" evidence="1">
    <location>
        <begin position="104"/>
        <end position="121"/>
    </location>
</feature>
<keyword evidence="1" id="KW-0472">Membrane</keyword>
<dbReference type="Pfam" id="PF19665">
    <property type="entry name" value="DUF6168"/>
    <property type="match status" value="1"/>
</dbReference>
<sequence length="134" mass="15512">MPKLNLPIQFFLLLVFLLFLSFGIHIFVLSTKSLPVLENLIVRSYLVNGILAAFIFSALYQFRERLKNQIGFLFMGGSFLKFIFFFLLFYPSYKSDGDMSGLEFASFFVPYAVGLFLETFYTSKMLKNLEESSE</sequence>
<evidence type="ECO:0000313" key="3">
    <source>
        <dbReference type="Proteomes" id="UP000248536"/>
    </source>
</evidence>
<dbReference type="AlphaFoldDB" id="A0A2Z4LRQ5"/>
<dbReference type="EMBL" id="CP030104">
    <property type="protein sequence ID" value="AWX44575.1"/>
    <property type="molecule type" value="Genomic_DNA"/>
</dbReference>
<accession>A0A2Z4LRQ5</accession>
<protein>
    <submittedName>
        <fullName evidence="2">Uncharacterized protein</fullName>
    </submittedName>
</protein>
<keyword evidence="3" id="KW-1185">Reference proteome</keyword>
<evidence type="ECO:0000313" key="2">
    <source>
        <dbReference type="EMBL" id="AWX44575.1"/>
    </source>
</evidence>